<dbReference type="GO" id="GO:0016740">
    <property type="term" value="F:transferase activity"/>
    <property type="evidence" value="ECO:0007669"/>
    <property type="project" value="UniProtKB-KW"/>
</dbReference>
<evidence type="ECO:0000256" key="2">
    <source>
        <dbReference type="ARBA" id="ARBA00022679"/>
    </source>
</evidence>
<feature type="domain" description="Gamma-glutamylcyclotransferase AIG2-like" evidence="4">
    <location>
        <begin position="54"/>
        <end position="162"/>
    </location>
</feature>
<protein>
    <recommendedName>
        <fullName evidence="3">Putative gamma-glutamylcyclotransferase</fullName>
    </recommendedName>
</protein>
<evidence type="ECO:0000256" key="1">
    <source>
        <dbReference type="ARBA" id="ARBA00008861"/>
    </source>
</evidence>
<dbReference type="PANTHER" id="PTHR31544">
    <property type="entry name" value="AIG2-LIKE PROTEIN D"/>
    <property type="match status" value="1"/>
</dbReference>
<keyword evidence="2" id="KW-0808">Transferase</keyword>
<organism evidence="5 6">
    <name type="scientific">Lophium mytilinum</name>
    <dbReference type="NCBI Taxonomy" id="390894"/>
    <lineage>
        <taxon>Eukaryota</taxon>
        <taxon>Fungi</taxon>
        <taxon>Dikarya</taxon>
        <taxon>Ascomycota</taxon>
        <taxon>Pezizomycotina</taxon>
        <taxon>Dothideomycetes</taxon>
        <taxon>Pleosporomycetidae</taxon>
        <taxon>Mytilinidiales</taxon>
        <taxon>Mytilinidiaceae</taxon>
        <taxon>Lophium</taxon>
    </lineage>
</organism>
<dbReference type="Pfam" id="PF06094">
    <property type="entry name" value="GGACT"/>
    <property type="match status" value="1"/>
</dbReference>
<evidence type="ECO:0000313" key="6">
    <source>
        <dbReference type="Proteomes" id="UP000799750"/>
    </source>
</evidence>
<dbReference type="InterPro" id="IPR013024">
    <property type="entry name" value="GGCT-like"/>
</dbReference>
<evidence type="ECO:0000256" key="3">
    <source>
        <dbReference type="ARBA" id="ARBA00030602"/>
    </source>
</evidence>
<comment type="similarity">
    <text evidence="1">Belongs to the gamma-glutamylcyclotransferase family.</text>
</comment>
<dbReference type="InterPro" id="IPR009288">
    <property type="entry name" value="AIG2-like_dom"/>
</dbReference>
<evidence type="ECO:0000259" key="4">
    <source>
        <dbReference type="Pfam" id="PF06094"/>
    </source>
</evidence>
<reference evidence="5" key="1">
    <citation type="journal article" date="2020" name="Stud. Mycol.">
        <title>101 Dothideomycetes genomes: a test case for predicting lifestyles and emergence of pathogens.</title>
        <authorList>
            <person name="Haridas S."/>
            <person name="Albert R."/>
            <person name="Binder M."/>
            <person name="Bloem J."/>
            <person name="Labutti K."/>
            <person name="Salamov A."/>
            <person name="Andreopoulos B."/>
            <person name="Baker S."/>
            <person name="Barry K."/>
            <person name="Bills G."/>
            <person name="Bluhm B."/>
            <person name="Cannon C."/>
            <person name="Castanera R."/>
            <person name="Culley D."/>
            <person name="Daum C."/>
            <person name="Ezra D."/>
            <person name="Gonzalez J."/>
            <person name="Henrissat B."/>
            <person name="Kuo A."/>
            <person name="Liang C."/>
            <person name="Lipzen A."/>
            <person name="Lutzoni F."/>
            <person name="Magnuson J."/>
            <person name="Mondo S."/>
            <person name="Nolan M."/>
            <person name="Ohm R."/>
            <person name="Pangilinan J."/>
            <person name="Park H.-J."/>
            <person name="Ramirez L."/>
            <person name="Alfaro M."/>
            <person name="Sun H."/>
            <person name="Tritt A."/>
            <person name="Yoshinaga Y."/>
            <person name="Zwiers L.-H."/>
            <person name="Turgeon B."/>
            <person name="Goodwin S."/>
            <person name="Spatafora J."/>
            <person name="Crous P."/>
            <person name="Grigoriev I."/>
        </authorList>
    </citation>
    <scope>NUCLEOTIDE SEQUENCE</scope>
    <source>
        <strain evidence="5">CBS 269.34</strain>
    </source>
</reference>
<gene>
    <name evidence="5" type="ORF">BU16DRAFT_606525</name>
</gene>
<keyword evidence="6" id="KW-1185">Reference proteome</keyword>
<name>A0A6A6R0B5_9PEZI</name>
<accession>A0A6A6R0B5</accession>
<dbReference type="EMBL" id="MU004186">
    <property type="protein sequence ID" value="KAF2497802.1"/>
    <property type="molecule type" value="Genomic_DNA"/>
</dbReference>
<evidence type="ECO:0000313" key="5">
    <source>
        <dbReference type="EMBL" id="KAF2497802.1"/>
    </source>
</evidence>
<dbReference type="AlphaFoldDB" id="A0A6A6R0B5"/>
<dbReference type="InterPro" id="IPR045038">
    <property type="entry name" value="AIG2-like"/>
</dbReference>
<proteinExistence type="inferred from homology"/>
<dbReference type="PANTHER" id="PTHR31544:SF2">
    <property type="entry name" value="AIG2-LIKE PROTEIN D"/>
    <property type="match status" value="1"/>
</dbReference>
<dbReference type="Proteomes" id="UP000799750">
    <property type="component" value="Unassembled WGS sequence"/>
</dbReference>
<dbReference type="CDD" id="cd06661">
    <property type="entry name" value="GGCT_like"/>
    <property type="match status" value="1"/>
</dbReference>
<dbReference type="OrthoDB" id="1044435at2759"/>
<sequence length="200" mass="22080">MHPLPKSLTIALASRFTLNQIAQFHSDAQLAFSHPLPYFFAGSFIFPAALRAVTHGRILRQVAESMTPAVVRSFKRHAVRGMSWPAMLPSTSPEDAVEGMLVFGMLDSQRKALHAFQGSMFDLRRVKVEVELVGGGVVECEAGIYVWNRGEGSLVTTEEREWGIGDLMGSEWFAKVIAGTVEEERLLGLEEVDGTRDVSM</sequence>
<dbReference type="Gene3D" id="3.10.490.10">
    <property type="entry name" value="Gamma-glutamyl cyclotransferase-like"/>
    <property type="match status" value="1"/>
</dbReference>